<dbReference type="CDD" id="cd10017">
    <property type="entry name" value="B3_DNA"/>
    <property type="match status" value="1"/>
</dbReference>
<dbReference type="Pfam" id="PF03754">
    <property type="entry name" value="At2g31720-like"/>
    <property type="match status" value="1"/>
</dbReference>
<dbReference type="PROSITE" id="PS50863">
    <property type="entry name" value="B3"/>
    <property type="match status" value="1"/>
</dbReference>
<protein>
    <submittedName>
        <fullName evidence="8">B3 domain-containing protein At2g31720</fullName>
    </submittedName>
</protein>
<reference evidence="8" key="2">
    <citation type="submission" date="2025-08" db="UniProtKB">
        <authorList>
            <consortium name="RefSeq"/>
        </authorList>
    </citation>
    <scope>IDENTIFICATION</scope>
    <source>
        <tissue evidence="8">Leaf</tissue>
    </source>
</reference>
<keyword evidence="7" id="KW-1185">Reference proteome</keyword>
<sequence>MEMVTDGDDDQRSEEGSRGEKRCLNCLALVGGSCREEETRILRVREEGDSSSSYSSSSSWSLSSVESKRRRVVFHEPIRAAPLREVKPVIRRKKPVKPERGVTPEWLVNLMTRLNGVDVKLVIDKMIQTTDVNPNQARLLIPFNQIVEMDFLNEAELGIIAEHQRDKSKKGVDVTVVASDGREWNAKLRRWNMNCPNYALCSGWNNVVRENMLKNKVGQIFRLWSFHSQDGKLYLAFFHQPTAPDIPDLNVPFVQERDPLEAEQERHDHRRTWYPDLRLARCVYLNIPLVPVRTEMTSFEAVQETSLESARETTRTTVDLELRLGLE</sequence>
<evidence type="ECO:0000256" key="2">
    <source>
        <dbReference type="ARBA" id="ARBA00023015"/>
    </source>
</evidence>
<dbReference type="InterPro" id="IPR005508">
    <property type="entry name" value="At2g31720-like"/>
</dbReference>
<dbReference type="AlphaFoldDB" id="A0A9W3BZN3"/>
<dbReference type="Proteomes" id="UP000504610">
    <property type="component" value="Chromosome 6"/>
</dbReference>
<dbReference type="SUPFAM" id="SSF101936">
    <property type="entry name" value="DNA-binding pseudobarrel domain"/>
    <property type="match status" value="1"/>
</dbReference>
<dbReference type="PANTHER" id="PTHR31541:SF61">
    <property type="entry name" value="TF-B3 DOMAIN-CONTAINING PROTEIN"/>
    <property type="match status" value="1"/>
</dbReference>
<reference evidence="7" key="1">
    <citation type="journal article" date="2019" name="Database">
        <title>The radish genome database (RadishGD): an integrated information resource for radish genomics.</title>
        <authorList>
            <person name="Yu H.J."/>
            <person name="Baek S."/>
            <person name="Lee Y.J."/>
            <person name="Cho A."/>
            <person name="Mun J.H."/>
        </authorList>
    </citation>
    <scope>NUCLEOTIDE SEQUENCE [LARGE SCALE GENOMIC DNA]</scope>
    <source>
        <strain evidence="7">cv. WK10039</strain>
    </source>
</reference>
<evidence type="ECO:0000313" key="7">
    <source>
        <dbReference type="Proteomes" id="UP000504610"/>
    </source>
</evidence>
<evidence type="ECO:0000256" key="4">
    <source>
        <dbReference type="ARBA" id="ARBA00023163"/>
    </source>
</evidence>
<keyword evidence="5" id="KW-0539">Nucleus</keyword>
<evidence type="ECO:0000256" key="3">
    <source>
        <dbReference type="ARBA" id="ARBA00023125"/>
    </source>
</evidence>
<comment type="subcellular location">
    <subcellularLocation>
        <location evidence="1">Nucleus</location>
    </subcellularLocation>
</comment>
<dbReference type="InterPro" id="IPR015300">
    <property type="entry name" value="DNA-bd_pseudobarrel_sf"/>
</dbReference>
<keyword evidence="2" id="KW-0805">Transcription regulation</keyword>
<organism evidence="7 8">
    <name type="scientific">Raphanus sativus</name>
    <name type="common">Radish</name>
    <name type="synonym">Raphanus raphanistrum var. sativus</name>
    <dbReference type="NCBI Taxonomy" id="3726"/>
    <lineage>
        <taxon>Eukaryota</taxon>
        <taxon>Viridiplantae</taxon>
        <taxon>Streptophyta</taxon>
        <taxon>Embryophyta</taxon>
        <taxon>Tracheophyta</taxon>
        <taxon>Spermatophyta</taxon>
        <taxon>Magnoliopsida</taxon>
        <taxon>eudicotyledons</taxon>
        <taxon>Gunneridae</taxon>
        <taxon>Pentapetalae</taxon>
        <taxon>rosids</taxon>
        <taxon>malvids</taxon>
        <taxon>Brassicales</taxon>
        <taxon>Brassicaceae</taxon>
        <taxon>Brassiceae</taxon>
        <taxon>Raphanus</taxon>
    </lineage>
</organism>
<keyword evidence="3" id="KW-0238">DNA-binding</keyword>
<evidence type="ECO:0000259" key="6">
    <source>
        <dbReference type="PROSITE" id="PS50863"/>
    </source>
</evidence>
<dbReference type="KEGG" id="rsz:108808701"/>
<dbReference type="Gene3D" id="2.40.330.10">
    <property type="entry name" value="DNA-binding pseudobarrel domain"/>
    <property type="match status" value="1"/>
</dbReference>
<dbReference type="GO" id="GO:0003677">
    <property type="term" value="F:DNA binding"/>
    <property type="evidence" value="ECO:0007669"/>
    <property type="project" value="UniProtKB-KW"/>
</dbReference>
<dbReference type="GO" id="GO:0005634">
    <property type="term" value="C:nucleus"/>
    <property type="evidence" value="ECO:0007669"/>
    <property type="project" value="UniProtKB-SubCell"/>
</dbReference>
<accession>A0A9W3BZN3</accession>
<evidence type="ECO:0000256" key="1">
    <source>
        <dbReference type="ARBA" id="ARBA00004123"/>
    </source>
</evidence>
<name>A0A9W3BZN3_RAPSA</name>
<dbReference type="PANTHER" id="PTHR31541">
    <property type="entry name" value="B3 DOMAIN PLANT PROTEIN-RELATED"/>
    <property type="match status" value="1"/>
</dbReference>
<dbReference type="RefSeq" id="XP_056844702.1">
    <property type="nucleotide sequence ID" value="XM_056988722.1"/>
</dbReference>
<gene>
    <name evidence="8" type="primary">LOC108808701</name>
</gene>
<keyword evidence="4" id="KW-0804">Transcription</keyword>
<evidence type="ECO:0000313" key="8">
    <source>
        <dbReference type="RefSeq" id="XP_056844702.1"/>
    </source>
</evidence>
<feature type="domain" description="TF-B3" evidence="6">
    <location>
        <begin position="143"/>
        <end position="241"/>
    </location>
</feature>
<evidence type="ECO:0000256" key="5">
    <source>
        <dbReference type="ARBA" id="ARBA00023242"/>
    </source>
</evidence>
<proteinExistence type="predicted"/>
<dbReference type="GeneID" id="108808701"/>
<dbReference type="OrthoDB" id="1068833at2759"/>
<dbReference type="InterPro" id="IPR003340">
    <property type="entry name" value="B3_DNA-bd"/>
</dbReference>